<evidence type="ECO:0000313" key="1">
    <source>
        <dbReference type="EMBL" id="MFK2932376.1"/>
    </source>
</evidence>
<dbReference type="RefSeq" id="WP_404541901.1">
    <property type="nucleotide sequence ID" value="NZ_JADIKL010000011.1"/>
</dbReference>
<evidence type="ECO:0000313" key="2">
    <source>
        <dbReference type="Proteomes" id="UP001620397"/>
    </source>
</evidence>
<comment type="caution">
    <text evidence="1">The sequence shown here is derived from an EMBL/GenBank/DDBJ whole genome shotgun (WGS) entry which is preliminary data.</text>
</comment>
<name>A0ABW8KKA8_9GAMM</name>
<sequence length="133" mass="14534">MAESSGWALSADQFRQRWNSQTEASYHIDGFHRNRLGRNEASLPGASVYAENDTFEVATMDRSNSIALCLQTVQAALGVPAKTADALVATMFDQFRKTLPSNPYGSVEYQGYSAAMTVAANGEFTCWVKPKQG</sequence>
<dbReference type="EMBL" id="JADIKL010000011">
    <property type="protein sequence ID" value="MFK2932376.1"/>
    <property type="molecule type" value="Genomic_DNA"/>
</dbReference>
<proteinExistence type="predicted"/>
<dbReference type="Proteomes" id="UP001620397">
    <property type="component" value="Unassembled WGS sequence"/>
</dbReference>
<keyword evidence="2" id="KW-1185">Reference proteome</keyword>
<reference evidence="1 2" key="1">
    <citation type="submission" date="2020-10" db="EMBL/GenBank/DDBJ databases">
        <title>Phylogeny of dyella-like bacteria.</title>
        <authorList>
            <person name="Fu J."/>
        </authorList>
    </citation>
    <scope>NUCLEOTIDE SEQUENCE [LARGE SCALE GENOMIC DNA]</scope>
    <source>
        <strain evidence="1 2">DKC-1</strain>
    </source>
</reference>
<protein>
    <submittedName>
        <fullName evidence="1">Uncharacterized protein</fullName>
    </submittedName>
</protein>
<organism evidence="1 2">
    <name type="scientific">Dyella agri</name>
    <dbReference type="NCBI Taxonomy" id="1926869"/>
    <lineage>
        <taxon>Bacteria</taxon>
        <taxon>Pseudomonadati</taxon>
        <taxon>Pseudomonadota</taxon>
        <taxon>Gammaproteobacteria</taxon>
        <taxon>Lysobacterales</taxon>
        <taxon>Rhodanobacteraceae</taxon>
        <taxon>Dyella</taxon>
    </lineage>
</organism>
<gene>
    <name evidence="1" type="ORF">ISP14_16455</name>
</gene>
<accession>A0ABW8KKA8</accession>